<dbReference type="Proteomes" id="UP001303115">
    <property type="component" value="Unassembled WGS sequence"/>
</dbReference>
<evidence type="ECO:0000313" key="6">
    <source>
        <dbReference type="EMBL" id="KAK4031342.1"/>
    </source>
</evidence>
<dbReference type="SUPFAM" id="SSF110857">
    <property type="entry name" value="Gamma-glutamyl cyclotransferase-like"/>
    <property type="match status" value="1"/>
</dbReference>
<comment type="similarity">
    <text evidence="1">Belongs to the gamma-glutamylcyclotransferase family.</text>
</comment>
<evidence type="ECO:0000256" key="1">
    <source>
        <dbReference type="ARBA" id="ARBA00008861"/>
    </source>
</evidence>
<dbReference type="EMBL" id="MU854856">
    <property type="protein sequence ID" value="KAK4031342.1"/>
    <property type="molecule type" value="Genomic_DNA"/>
</dbReference>
<name>A0AAN6P5V1_9PEZI</name>
<protein>
    <recommendedName>
        <fullName evidence="3">Putative gamma-glutamylcyclotransferase</fullName>
    </recommendedName>
</protein>
<evidence type="ECO:0000259" key="5">
    <source>
        <dbReference type="Pfam" id="PF06094"/>
    </source>
</evidence>
<feature type="region of interest" description="Disordered" evidence="4">
    <location>
        <begin position="157"/>
        <end position="180"/>
    </location>
</feature>
<reference evidence="7" key="1">
    <citation type="journal article" date="2023" name="Mol. Phylogenet. Evol.">
        <title>Genome-scale phylogeny and comparative genomics of the fungal order Sordariales.</title>
        <authorList>
            <person name="Hensen N."/>
            <person name="Bonometti L."/>
            <person name="Westerberg I."/>
            <person name="Brannstrom I.O."/>
            <person name="Guillou S."/>
            <person name="Cros-Aarteil S."/>
            <person name="Calhoun S."/>
            <person name="Haridas S."/>
            <person name="Kuo A."/>
            <person name="Mondo S."/>
            <person name="Pangilinan J."/>
            <person name="Riley R."/>
            <person name="LaButti K."/>
            <person name="Andreopoulos B."/>
            <person name="Lipzen A."/>
            <person name="Chen C."/>
            <person name="Yan M."/>
            <person name="Daum C."/>
            <person name="Ng V."/>
            <person name="Clum A."/>
            <person name="Steindorff A."/>
            <person name="Ohm R.A."/>
            <person name="Martin F."/>
            <person name="Silar P."/>
            <person name="Natvig D.O."/>
            <person name="Lalanne C."/>
            <person name="Gautier V."/>
            <person name="Ament-Velasquez S.L."/>
            <person name="Kruys A."/>
            <person name="Hutchinson M.I."/>
            <person name="Powell A.J."/>
            <person name="Barry K."/>
            <person name="Miller A.N."/>
            <person name="Grigoriev I.V."/>
            <person name="Debuchy R."/>
            <person name="Gladieux P."/>
            <person name="Hiltunen Thoren M."/>
            <person name="Johannesson H."/>
        </authorList>
    </citation>
    <scope>NUCLEOTIDE SEQUENCE [LARGE SCALE GENOMIC DNA]</scope>
    <source>
        <strain evidence="7">CBS 284.82</strain>
    </source>
</reference>
<dbReference type="PANTHER" id="PTHR31544:SF4">
    <property type="entry name" value="GAMMA-GLUTAMYLCYCLOTRANSFERASE-RELATED"/>
    <property type="match status" value="1"/>
</dbReference>
<evidence type="ECO:0000313" key="7">
    <source>
        <dbReference type="Proteomes" id="UP001303115"/>
    </source>
</evidence>
<organism evidence="6 7">
    <name type="scientific">Parachaetomium inaequale</name>
    <dbReference type="NCBI Taxonomy" id="2588326"/>
    <lineage>
        <taxon>Eukaryota</taxon>
        <taxon>Fungi</taxon>
        <taxon>Dikarya</taxon>
        <taxon>Ascomycota</taxon>
        <taxon>Pezizomycotina</taxon>
        <taxon>Sordariomycetes</taxon>
        <taxon>Sordariomycetidae</taxon>
        <taxon>Sordariales</taxon>
        <taxon>Chaetomiaceae</taxon>
        <taxon>Parachaetomium</taxon>
    </lineage>
</organism>
<dbReference type="Gene3D" id="3.10.490.10">
    <property type="entry name" value="Gamma-glutamyl cyclotransferase-like"/>
    <property type="match status" value="1"/>
</dbReference>
<evidence type="ECO:0000256" key="3">
    <source>
        <dbReference type="ARBA" id="ARBA00030602"/>
    </source>
</evidence>
<accession>A0AAN6P5V1</accession>
<gene>
    <name evidence="6" type="ORF">C8A01DRAFT_42195</name>
</gene>
<dbReference type="PANTHER" id="PTHR31544">
    <property type="entry name" value="AIG2-LIKE PROTEIN D"/>
    <property type="match status" value="1"/>
</dbReference>
<evidence type="ECO:0000256" key="2">
    <source>
        <dbReference type="ARBA" id="ARBA00022679"/>
    </source>
</evidence>
<dbReference type="GO" id="GO:0016740">
    <property type="term" value="F:transferase activity"/>
    <property type="evidence" value="ECO:0007669"/>
    <property type="project" value="UniProtKB-KW"/>
</dbReference>
<sequence length="180" mass="20333">MPANSALERSEPQPYVHTPVYYFFYGTLTEPKMLQDVLGLATEPVLRDAKTHGYALAHWGQYKALIDGEPGATVTGRAYMVQSAEEEHKLAHYETTAYKLAPCNMYFTDGPDGKEDEEPTVGKTFRYAGDGQALRDGRFDRTLWEWQMGKRLPPAWDGGARHQLRQGGFEETGMDPDKLR</sequence>
<evidence type="ECO:0000256" key="4">
    <source>
        <dbReference type="SAM" id="MobiDB-lite"/>
    </source>
</evidence>
<dbReference type="InterPro" id="IPR045038">
    <property type="entry name" value="AIG2-like"/>
</dbReference>
<proteinExistence type="inferred from homology"/>
<feature type="domain" description="Gamma-glutamylcyclotransferase AIG2-like" evidence="5">
    <location>
        <begin position="22"/>
        <end position="111"/>
    </location>
</feature>
<dbReference type="InterPro" id="IPR013024">
    <property type="entry name" value="GGCT-like"/>
</dbReference>
<keyword evidence="2" id="KW-0808">Transferase</keyword>
<keyword evidence="7" id="KW-1185">Reference proteome</keyword>
<comment type="caution">
    <text evidence="6">The sequence shown here is derived from an EMBL/GenBank/DDBJ whole genome shotgun (WGS) entry which is preliminary data.</text>
</comment>
<dbReference type="AlphaFoldDB" id="A0AAN6P5V1"/>
<dbReference type="CDD" id="cd06661">
    <property type="entry name" value="GGCT_like"/>
    <property type="match status" value="1"/>
</dbReference>
<dbReference type="InterPro" id="IPR009288">
    <property type="entry name" value="AIG2-like_dom"/>
</dbReference>
<dbReference type="InterPro" id="IPR036568">
    <property type="entry name" value="GGCT-like_sf"/>
</dbReference>
<dbReference type="Pfam" id="PF06094">
    <property type="entry name" value="GGACT"/>
    <property type="match status" value="1"/>
</dbReference>